<name>A0A2J6SL01_9HELO</name>
<evidence type="ECO:0000313" key="8">
    <source>
        <dbReference type="Proteomes" id="UP000235371"/>
    </source>
</evidence>
<keyword evidence="4 6" id="KW-0472">Membrane</keyword>
<evidence type="ECO:0000256" key="1">
    <source>
        <dbReference type="ARBA" id="ARBA00004141"/>
    </source>
</evidence>
<evidence type="ECO:0000256" key="3">
    <source>
        <dbReference type="ARBA" id="ARBA00022989"/>
    </source>
</evidence>
<dbReference type="RefSeq" id="XP_024728304.1">
    <property type="nucleotide sequence ID" value="XM_024871223.1"/>
</dbReference>
<feature type="compositionally biased region" description="Pro residues" evidence="5">
    <location>
        <begin position="107"/>
        <end position="121"/>
    </location>
</feature>
<feature type="transmembrane region" description="Helical" evidence="6">
    <location>
        <begin position="531"/>
        <end position="552"/>
    </location>
</feature>
<dbReference type="EMBL" id="KZ613912">
    <property type="protein sequence ID" value="PMD51400.1"/>
    <property type="molecule type" value="Genomic_DNA"/>
</dbReference>
<protein>
    <submittedName>
        <fullName evidence="7">Uncharacterized protein</fullName>
    </submittedName>
</protein>
<dbReference type="Proteomes" id="UP000235371">
    <property type="component" value="Unassembled WGS sequence"/>
</dbReference>
<dbReference type="PROSITE" id="PS51257">
    <property type="entry name" value="PROKAR_LIPOPROTEIN"/>
    <property type="match status" value="1"/>
</dbReference>
<feature type="region of interest" description="Disordered" evidence="5">
    <location>
        <begin position="33"/>
        <end position="144"/>
    </location>
</feature>
<dbReference type="InterPro" id="IPR002523">
    <property type="entry name" value="MgTranspt_CorA/ZnTranspt_ZntB"/>
</dbReference>
<dbReference type="InterPro" id="IPR050829">
    <property type="entry name" value="CorA_MIT"/>
</dbReference>
<dbReference type="InterPro" id="IPR045863">
    <property type="entry name" value="CorA_TM1_TM2"/>
</dbReference>
<evidence type="ECO:0000256" key="6">
    <source>
        <dbReference type="SAM" id="Phobius"/>
    </source>
</evidence>
<dbReference type="Gene3D" id="1.20.58.340">
    <property type="entry name" value="Magnesium transport protein CorA, transmembrane region"/>
    <property type="match status" value="1"/>
</dbReference>
<feature type="compositionally biased region" description="Pro residues" evidence="5">
    <location>
        <begin position="85"/>
        <end position="98"/>
    </location>
</feature>
<feature type="transmembrane region" description="Helical" evidence="6">
    <location>
        <begin position="497"/>
        <end position="519"/>
    </location>
</feature>
<evidence type="ECO:0000256" key="4">
    <source>
        <dbReference type="ARBA" id="ARBA00023136"/>
    </source>
</evidence>
<accession>A0A2J6SL01</accession>
<dbReference type="OrthoDB" id="341259at2759"/>
<evidence type="ECO:0000256" key="5">
    <source>
        <dbReference type="SAM" id="MobiDB-lite"/>
    </source>
</evidence>
<keyword evidence="8" id="KW-1185">Reference proteome</keyword>
<feature type="region of interest" description="Disordered" evidence="5">
    <location>
        <begin position="173"/>
        <end position="199"/>
    </location>
</feature>
<dbReference type="GeneID" id="36579305"/>
<keyword evidence="2 6" id="KW-0812">Transmembrane</keyword>
<evidence type="ECO:0000313" key="7">
    <source>
        <dbReference type="EMBL" id="PMD51400.1"/>
    </source>
</evidence>
<dbReference type="GO" id="GO:0046873">
    <property type="term" value="F:metal ion transmembrane transporter activity"/>
    <property type="evidence" value="ECO:0007669"/>
    <property type="project" value="InterPro"/>
</dbReference>
<dbReference type="GO" id="GO:0016020">
    <property type="term" value="C:membrane"/>
    <property type="evidence" value="ECO:0007669"/>
    <property type="project" value="UniProtKB-SubCell"/>
</dbReference>
<organism evidence="7 8">
    <name type="scientific">Hyaloscypha bicolor E</name>
    <dbReference type="NCBI Taxonomy" id="1095630"/>
    <lineage>
        <taxon>Eukaryota</taxon>
        <taxon>Fungi</taxon>
        <taxon>Dikarya</taxon>
        <taxon>Ascomycota</taxon>
        <taxon>Pezizomycotina</taxon>
        <taxon>Leotiomycetes</taxon>
        <taxon>Helotiales</taxon>
        <taxon>Hyaloscyphaceae</taxon>
        <taxon>Hyaloscypha</taxon>
        <taxon>Hyaloscypha bicolor</taxon>
    </lineage>
</organism>
<sequence length="573" mass="63491">MEPKIFMVDQLWLWILNGNTVISCFPQRWDTWSTDRSTGPPPSYPPRPQPMANFQYPVADLNTGRELGPGPPPPPPQNLRNNPRMAPPPPPLNWPGDPPTRIKQTEPPKPTARPLNPPPDTGQPAPSHLPSSNMHGETNMITNPDELKNKNKAIINPSGILTWMAGGKKIKGRKSPIGPIFPTGEVKDSRPTSSIEQEERRRRRAFLQLDPLNVHQTILKHLQGTTRGPITSAYDLAKLITNSCANVFDQYGTPPDFQFFDFFERSIGALVDQETQRFNHFMSSLDNTTYPDSTSNPALSIAAETKLLVEIKDIRDELGILETILHDQLKALGEFEQAIARLASRDRKLSVTQNKVLQSHLERIQRMDKQAGKAYQALNDLLDLKQKEFNAAIADQSQKQGQRQVALLEATVAQAEETSRQGKTVMLFTVVTIIFLPLGFMAAFFTINVDSFPVNDNGKLPMSYVLKYMLSISAAISIPFVLIAFNQDTISRWLRALRNGVIWSVMVIIIMGVLLALIWTSHLASGIKVAVTVTILLLSLMAVIGKGILLLVNDARSGSSAGSGSRTSSLVDY</sequence>
<dbReference type="AlphaFoldDB" id="A0A2J6SL01"/>
<feature type="transmembrane region" description="Helical" evidence="6">
    <location>
        <begin position="465"/>
        <end position="485"/>
    </location>
</feature>
<feature type="compositionally biased region" description="Pro residues" evidence="5">
    <location>
        <begin position="39"/>
        <end position="49"/>
    </location>
</feature>
<feature type="transmembrane region" description="Helical" evidence="6">
    <location>
        <begin position="425"/>
        <end position="445"/>
    </location>
</feature>
<dbReference type="STRING" id="1095630.A0A2J6SL01"/>
<reference evidence="7 8" key="1">
    <citation type="submission" date="2016-04" db="EMBL/GenBank/DDBJ databases">
        <title>A degradative enzymes factory behind the ericoid mycorrhizal symbiosis.</title>
        <authorList>
            <consortium name="DOE Joint Genome Institute"/>
            <person name="Martino E."/>
            <person name="Morin E."/>
            <person name="Grelet G."/>
            <person name="Kuo A."/>
            <person name="Kohler A."/>
            <person name="Daghino S."/>
            <person name="Barry K."/>
            <person name="Choi C."/>
            <person name="Cichocki N."/>
            <person name="Clum A."/>
            <person name="Copeland A."/>
            <person name="Hainaut M."/>
            <person name="Haridas S."/>
            <person name="Labutti K."/>
            <person name="Lindquist E."/>
            <person name="Lipzen A."/>
            <person name="Khouja H.-R."/>
            <person name="Murat C."/>
            <person name="Ohm R."/>
            <person name="Olson A."/>
            <person name="Spatafora J."/>
            <person name="Veneault-Fourrey C."/>
            <person name="Henrissat B."/>
            <person name="Grigoriev I."/>
            <person name="Martin F."/>
            <person name="Perotto S."/>
        </authorList>
    </citation>
    <scope>NUCLEOTIDE SEQUENCE [LARGE SCALE GENOMIC DNA]</scope>
    <source>
        <strain evidence="7 8">E</strain>
    </source>
</reference>
<keyword evidence="3 6" id="KW-1133">Transmembrane helix</keyword>
<dbReference type="Pfam" id="PF01544">
    <property type="entry name" value="CorA"/>
    <property type="match status" value="1"/>
</dbReference>
<proteinExistence type="predicted"/>
<comment type="subcellular location">
    <subcellularLocation>
        <location evidence="1">Membrane</location>
        <topology evidence="1">Multi-pass membrane protein</topology>
    </subcellularLocation>
</comment>
<feature type="compositionally biased region" description="Polar residues" evidence="5">
    <location>
        <begin position="129"/>
        <end position="142"/>
    </location>
</feature>
<evidence type="ECO:0000256" key="2">
    <source>
        <dbReference type="ARBA" id="ARBA00022692"/>
    </source>
</evidence>
<dbReference type="SUPFAM" id="SSF144083">
    <property type="entry name" value="Magnesium transport protein CorA, transmembrane region"/>
    <property type="match status" value="1"/>
</dbReference>
<dbReference type="InParanoid" id="A0A2J6SL01"/>
<dbReference type="PANTHER" id="PTHR47685">
    <property type="entry name" value="MAGNESIUM TRANSPORT PROTEIN CORA"/>
    <property type="match status" value="1"/>
</dbReference>
<dbReference type="PANTHER" id="PTHR47685:SF1">
    <property type="entry name" value="MAGNESIUM TRANSPORT PROTEIN CORA"/>
    <property type="match status" value="1"/>
</dbReference>
<gene>
    <name evidence="7" type="ORF">K444DRAFT_231139</name>
</gene>